<dbReference type="AlphaFoldDB" id="A0A165DSC2"/>
<sequence length="259" mass="29127">MPGLIALSITGTIPCGPDLGLTDVHFPRLRRLRMDEPEGCPEFVIRHLNTLTHLRIPHYSKLSIGDATAVDLTHYEGPFDIFTQQLRFRSDSLESCTLMGEVGEHVPRSLSLLSAHTNLRRLLMGIRIDEKAMLELLSSCSQFPGVEDLVICYNGGDNKTLLEHEPPWQQLLAPFPSARHILVNLQSWRSRWILEKCFGWADEIAQICTEVVAVAFDDDAALKRRSPNHKWEADQDAQEIAEIVVWPGFGSVRFGGTFA</sequence>
<evidence type="ECO:0008006" key="3">
    <source>
        <dbReference type="Google" id="ProtNLM"/>
    </source>
</evidence>
<dbReference type="InParanoid" id="A0A165DSC2"/>
<gene>
    <name evidence="1" type="ORF">EXIGLDRAFT_775742</name>
</gene>
<evidence type="ECO:0000313" key="1">
    <source>
        <dbReference type="EMBL" id="KZV85247.1"/>
    </source>
</evidence>
<dbReference type="EMBL" id="KV426194">
    <property type="protein sequence ID" value="KZV85247.1"/>
    <property type="molecule type" value="Genomic_DNA"/>
</dbReference>
<protein>
    <recommendedName>
        <fullName evidence="3">F-box domain-containing protein</fullName>
    </recommendedName>
</protein>
<accession>A0A165DSC2</accession>
<keyword evidence="2" id="KW-1185">Reference proteome</keyword>
<reference evidence="1 2" key="1">
    <citation type="journal article" date="2016" name="Mol. Biol. Evol.">
        <title>Comparative Genomics of Early-Diverging Mushroom-Forming Fungi Provides Insights into the Origins of Lignocellulose Decay Capabilities.</title>
        <authorList>
            <person name="Nagy L.G."/>
            <person name="Riley R."/>
            <person name="Tritt A."/>
            <person name="Adam C."/>
            <person name="Daum C."/>
            <person name="Floudas D."/>
            <person name="Sun H."/>
            <person name="Yadav J.S."/>
            <person name="Pangilinan J."/>
            <person name="Larsson K.H."/>
            <person name="Matsuura K."/>
            <person name="Barry K."/>
            <person name="Labutti K."/>
            <person name="Kuo R."/>
            <person name="Ohm R.A."/>
            <person name="Bhattacharya S.S."/>
            <person name="Shirouzu T."/>
            <person name="Yoshinaga Y."/>
            <person name="Martin F.M."/>
            <person name="Grigoriev I.V."/>
            <person name="Hibbett D.S."/>
        </authorList>
    </citation>
    <scope>NUCLEOTIDE SEQUENCE [LARGE SCALE GENOMIC DNA]</scope>
    <source>
        <strain evidence="1 2">HHB12029</strain>
    </source>
</reference>
<evidence type="ECO:0000313" key="2">
    <source>
        <dbReference type="Proteomes" id="UP000077266"/>
    </source>
</evidence>
<proteinExistence type="predicted"/>
<dbReference type="Proteomes" id="UP000077266">
    <property type="component" value="Unassembled WGS sequence"/>
</dbReference>
<name>A0A165DSC2_EXIGL</name>
<organism evidence="1 2">
    <name type="scientific">Exidia glandulosa HHB12029</name>
    <dbReference type="NCBI Taxonomy" id="1314781"/>
    <lineage>
        <taxon>Eukaryota</taxon>
        <taxon>Fungi</taxon>
        <taxon>Dikarya</taxon>
        <taxon>Basidiomycota</taxon>
        <taxon>Agaricomycotina</taxon>
        <taxon>Agaricomycetes</taxon>
        <taxon>Auriculariales</taxon>
        <taxon>Exidiaceae</taxon>
        <taxon>Exidia</taxon>
    </lineage>
</organism>